<dbReference type="Gene3D" id="3.40.50.300">
    <property type="entry name" value="P-loop containing nucleotide triphosphate hydrolases"/>
    <property type="match status" value="1"/>
</dbReference>
<evidence type="ECO:0000313" key="2">
    <source>
        <dbReference type="Proteomes" id="UP000323257"/>
    </source>
</evidence>
<reference evidence="1 2" key="1">
    <citation type="submission" date="2019-07" db="EMBL/GenBank/DDBJ databases">
        <title>Genomic Encyclopedia of Type Strains, Phase III (KMG-III): the genomes of soil and plant-associated and newly described type strains.</title>
        <authorList>
            <person name="Whitman W."/>
        </authorList>
    </citation>
    <scope>NUCLEOTIDE SEQUENCE [LARGE SCALE GENOMIC DNA]</scope>
    <source>
        <strain evidence="1 2">BL24</strain>
    </source>
</reference>
<evidence type="ECO:0008006" key="3">
    <source>
        <dbReference type="Google" id="ProtNLM"/>
    </source>
</evidence>
<organism evidence="1 2">
    <name type="scientific">Paenibacillus methanolicus</name>
    <dbReference type="NCBI Taxonomy" id="582686"/>
    <lineage>
        <taxon>Bacteria</taxon>
        <taxon>Bacillati</taxon>
        <taxon>Bacillota</taxon>
        <taxon>Bacilli</taxon>
        <taxon>Bacillales</taxon>
        <taxon>Paenibacillaceae</taxon>
        <taxon>Paenibacillus</taxon>
    </lineage>
</organism>
<keyword evidence="2" id="KW-1185">Reference proteome</keyword>
<name>A0A5S5CFL6_9BACL</name>
<dbReference type="EMBL" id="VNHS01000003">
    <property type="protein sequence ID" value="TYP76793.1"/>
    <property type="molecule type" value="Genomic_DNA"/>
</dbReference>
<dbReference type="SUPFAM" id="SSF52540">
    <property type="entry name" value="P-loop containing nucleoside triphosphate hydrolases"/>
    <property type="match status" value="1"/>
</dbReference>
<dbReference type="AlphaFoldDB" id="A0A5S5CFL6"/>
<dbReference type="InterPro" id="IPR027417">
    <property type="entry name" value="P-loop_NTPase"/>
</dbReference>
<dbReference type="Proteomes" id="UP000323257">
    <property type="component" value="Unassembled WGS sequence"/>
</dbReference>
<evidence type="ECO:0000313" key="1">
    <source>
        <dbReference type="EMBL" id="TYP76793.1"/>
    </source>
</evidence>
<protein>
    <recommendedName>
        <fullName evidence="3">Thymidylate kinase</fullName>
    </recommendedName>
</protein>
<accession>A0A5S5CFL6</accession>
<sequence length="221" mass="24964">MGQMRGIILEGFSHAGKTSVLKALKKIQALDELSERSVIVLSEHYSQVLHNVGGTLVKSTYEEHLQLLNDRVAILRQLTEWATKIGTASRRARGIFFILERFHLNHRVAYPDRSLYEIETLEQELVNYGAMCALLTISPETAERRIQSRTPEEWVNKKSEEISAAVNELVATQSALRIVSKQSAIPTLEINTDHKEWDNYAKDIIGKLDKVIQLSEPSIGV</sequence>
<gene>
    <name evidence="1" type="ORF">BCM02_103457</name>
</gene>
<proteinExistence type="predicted"/>
<comment type="caution">
    <text evidence="1">The sequence shown here is derived from an EMBL/GenBank/DDBJ whole genome shotgun (WGS) entry which is preliminary data.</text>
</comment>